<dbReference type="InterPro" id="IPR006086">
    <property type="entry name" value="XPG-I_dom"/>
</dbReference>
<dbReference type="InterPro" id="IPR036279">
    <property type="entry name" value="5-3_exonuclease_C_sf"/>
</dbReference>
<dbReference type="Gene3D" id="3.40.50.1010">
    <property type="entry name" value="5'-nuclease"/>
    <property type="match status" value="1"/>
</dbReference>
<keyword evidence="9" id="KW-1185">Reference proteome</keyword>
<dbReference type="Pfam" id="PF00867">
    <property type="entry name" value="XPG_I"/>
    <property type="match status" value="1"/>
</dbReference>
<evidence type="ECO:0000256" key="3">
    <source>
        <dbReference type="ARBA" id="ARBA00022801"/>
    </source>
</evidence>
<dbReference type="SMART" id="SM00484">
    <property type="entry name" value="XPGI"/>
    <property type="match status" value="1"/>
</dbReference>
<evidence type="ECO:0000259" key="6">
    <source>
        <dbReference type="SMART" id="SM00484"/>
    </source>
</evidence>
<feature type="region of interest" description="Disordered" evidence="5">
    <location>
        <begin position="626"/>
        <end position="896"/>
    </location>
</feature>
<dbReference type="InterPro" id="IPR029060">
    <property type="entry name" value="PIN-like_dom_sf"/>
</dbReference>
<evidence type="ECO:0000313" key="8">
    <source>
        <dbReference type="EMBL" id="GMI49035.1"/>
    </source>
</evidence>
<dbReference type="InterPro" id="IPR006084">
    <property type="entry name" value="XPG/Rad2"/>
</dbReference>
<dbReference type="SUPFAM" id="SSF88723">
    <property type="entry name" value="PIN domain-like"/>
    <property type="match status" value="1"/>
</dbReference>
<feature type="compositionally biased region" description="Basic residues" evidence="5">
    <location>
        <begin position="886"/>
        <end position="896"/>
    </location>
</feature>
<feature type="domain" description="XPG N-terminal" evidence="7">
    <location>
        <begin position="1"/>
        <end position="128"/>
    </location>
</feature>
<keyword evidence="1" id="KW-0597">Phosphoprotein</keyword>
<organism evidence="8 9">
    <name type="scientific">Triparma columacea</name>
    <dbReference type="NCBI Taxonomy" id="722753"/>
    <lineage>
        <taxon>Eukaryota</taxon>
        <taxon>Sar</taxon>
        <taxon>Stramenopiles</taxon>
        <taxon>Ochrophyta</taxon>
        <taxon>Bolidophyceae</taxon>
        <taxon>Parmales</taxon>
        <taxon>Triparmaceae</taxon>
        <taxon>Triparma</taxon>
    </lineage>
</organism>
<feature type="compositionally biased region" description="Acidic residues" evidence="5">
    <location>
        <begin position="680"/>
        <end position="691"/>
    </location>
</feature>
<dbReference type="Pfam" id="PF00752">
    <property type="entry name" value="XPG_N"/>
    <property type="match status" value="1"/>
</dbReference>
<evidence type="ECO:0008006" key="10">
    <source>
        <dbReference type="Google" id="ProtNLM"/>
    </source>
</evidence>
<keyword evidence="2" id="KW-0540">Nuclease</keyword>
<proteinExistence type="predicted"/>
<feature type="compositionally biased region" description="Basic and acidic residues" evidence="5">
    <location>
        <begin position="851"/>
        <end position="869"/>
    </location>
</feature>
<evidence type="ECO:0000256" key="4">
    <source>
        <dbReference type="ARBA" id="ARBA00023128"/>
    </source>
</evidence>
<dbReference type="Gene3D" id="1.10.150.20">
    <property type="entry name" value="5' to 3' exonuclease, C-terminal subdomain"/>
    <property type="match status" value="1"/>
</dbReference>
<dbReference type="EMBL" id="BRYA01000455">
    <property type="protein sequence ID" value="GMI49035.1"/>
    <property type="molecule type" value="Genomic_DNA"/>
</dbReference>
<feature type="region of interest" description="Disordered" evidence="5">
    <location>
        <begin position="535"/>
        <end position="556"/>
    </location>
</feature>
<comment type="caution">
    <text evidence="8">The sequence shown here is derived from an EMBL/GenBank/DDBJ whole genome shotgun (WGS) entry which is preliminary data.</text>
</comment>
<name>A0A9W7GRM8_9STRA</name>
<dbReference type="GO" id="GO:0017108">
    <property type="term" value="F:5'-flap endonuclease activity"/>
    <property type="evidence" value="ECO:0007669"/>
    <property type="project" value="TreeGrafter"/>
</dbReference>
<evidence type="ECO:0000313" key="9">
    <source>
        <dbReference type="Proteomes" id="UP001165065"/>
    </source>
</evidence>
<dbReference type="Proteomes" id="UP001165065">
    <property type="component" value="Unassembled WGS sequence"/>
</dbReference>
<evidence type="ECO:0000256" key="5">
    <source>
        <dbReference type="SAM" id="MobiDB-lite"/>
    </source>
</evidence>
<feature type="compositionally biased region" description="Polar residues" evidence="5">
    <location>
        <begin position="874"/>
        <end position="884"/>
    </location>
</feature>
<dbReference type="PANTHER" id="PTHR11081:SF65">
    <property type="entry name" value="DNA DAMAGE-INDUCIBLE PROTEIN DIN7-RELATED"/>
    <property type="match status" value="1"/>
</dbReference>
<dbReference type="SMART" id="SM00485">
    <property type="entry name" value="XPGN"/>
    <property type="match status" value="1"/>
</dbReference>
<keyword evidence="4" id="KW-0496">Mitochondrion</keyword>
<dbReference type="PRINTS" id="PR00853">
    <property type="entry name" value="XPGRADSUPER"/>
</dbReference>
<dbReference type="OrthoDB" id="26491at2759"/>
<accession>A0A9W7GRM8</accession>
<protein>
    <recommendedName>
        <fullName evidence="10">Exonuclease 1</fullName>
    </recommendedName>
</protein>
<dbReference type="SUPFAM" id="SSF47807">
    <property type="entry name" value="5' to 3' exonuclease, C-terminal subdomain"/>
    <property type="match status" value="1"/>
</dbReference>
<evidence type="ECO:0000259" key="7">
    <source>
        <dbReference type="SMART" id="SM00485"/>
    </source>
</evidence>
<reference evidence="9" key="1">
    <citation type="journal article" date="2023" name="Commun. Biol.">
        <title>Genome analysis of Parmales, the sister group of diatoms, reveals the evolutionary specialization of diatoms from phago-mixotrophs to photoautotrophs.</title>
        <authorList>
            <person name="Ban H."/>
            <person name="Sato S."/>
            <person name="Yoshikawa S."/>
            <person name="Yamada K."/>
            <person name="Nakamura Y."/>
            <person name="Ichinomiya M."/>
            <person name="Sato N."/>
            <person name="Blanc-Mathieu R."/>
            <person name="Endo H."/>
            <person name="Kuwata A."/>
            <person name="Ogata H."/>
        </authorList>
    </citation>
    <scope>NUCLEOTIDE SEQUENCE [LARGE SCALE GENOMIC DNA]</scope>
</reference>
<evidence type="ECO:0000256" key="2">
    <source>
        <dbReference type="ARBA" id="ARBA00022722"/>
    </source>
</evidence>
<dbReference type="InterPro" id="IPR006085">
    <property type="entry name" value="XPG_DNA_repair_N"/>
</dbReference>
<evidence type="ECO:0000256" key="1">
    <source>
        <dbReference type="ARBA" id="ARBA00022553"/>
    </source>
</evidence>
<dbReference type="PANTHER" id="PTHR11081">
    <property type="entry name" value="FLAP ENDONUCLEASE FAMILY MEMBER"/>
    <property type="match status" value="1"/>
</dbReference>
<feature type="compositionally biased region" description="Basic residues" evidence="5">
    <location>
        <begin position="640"/>
        <end position="649"/>
    </location>
</feature>
<dbReference type="AlphaFoldDB" id="A0A9W7GRM8"/>
<feature type="compositionally biased region" description="Acidic residues" evidence="5">
    <location>
        <begin position="779"/>
        <end position="791"/>
    </location>
</feature>
<gene>
    <name evidence="8" type="ORF">TrCOL_g5104</name>
</gene>
<feature type="domain" description="XPG-I" evidence="6">
    <location>
        <begin position="232"/>
        <end position="318"/>
    </location>
</feature>
<sequence>MGIPKLWKKIESICEKDVKLSSFKGKRVALDFSIIIHTAAYGFTSSKQNYNLLTNHGRMIDAAKDKEELEREEKERIDQYIAQCVDHALEKVYHMIQQGVELLVVLDGTTPPIKRLTTAGRRERQENATSYLNKDDSEEVVSSTIPLPSFEEFANSQSSLQELDDMANDGKTTLDDGGPSMTFSDHRDGGAPVFEYIVGDEDRKKKFQALRKAGATPVEFAQIKHKLINKFRALKIPFLVSPYEADSQLAYLANTFVSEEKKDLGRLVDLVISSDSDCIPLGIPKVLAKIQIDHKEDNCLGLLYEKADIHNLPSDYNLKDLTEGAIACACILSGCDYLKNLPQMGIVKARHIVEKSFRPWLEAKDRSSLPAPLATLHHNLSVTSMMARLPPFERRVFWNGFLRALLMFRHPVVFDPLSHQHIIVDKEDPELTCYEPYAEMVDNDEIVQAICGDMLPNAIARGIGEAWINPKRLTLYKDDMFGEFVDGDTPEDIKKGYDEWVAEGGLEKVLKVRKERSDKREAELQKIIKQGEEDERRELEEYQKGEDEREKKRRKENGGDVIRKKKKIYVYTNKELEIKGRFIKLYEKFAPEKLPKVDKIMNKYKENLYEAIEAAEEKYGFVSASSPLKKRKDGGQVKTLKSKSPKKSLKQNLGEAVPKLPAEKFPAEKPSVQKPPAPQDLDDSTDDEVDELNVSLDRFSPTKGIMLPVKPSAPPTSTIKHDLLSPSDEFDKENTPDELSPIPTPPAKLVSLSDANSFPKPGWSRPDASSAKISKVAAGDDDWLSSSDEEAAPACQPSIEASLLHAAQKSDSESDSDDSNPALLLGRKKKSTEKPPREMLLPMDATTVAKEVGKNARKDEGWMKNDKTVKRSKVITTQSYSAGQKNKGKSRSGKRRKLEWSYEMEELLVKGYKKHEHLHQQRQKGATPGRRQGRTALVRAILSDPEFAHEFREVSEEQMKNKFRNMNK</sequence>
<keyword evidence="3" id="KW-0378">Hydrolase</keyword>